<accession>Q4V4C4</accession>
<reference evidence="2" key="1">
    <citation type="submission" date="2005-05" db="EMBL/GenBank/DDBJ databases">
        <authorList>
            <person name="Stapleton M."/>
            <person name="Carlson J."/>
            <person name="Chavez C."/>
            <person name="Frise E."/>
            <person name="George R."/>
            <person name="Pacleb J."/>
            <person name="Park S."/>
            <person name="Wan K."/>
            <person name="Yu C."/>
            <person name="Celniker S."/>
        </authorList>
    </citation>
    <scope>NUCLEOTIDE SEQUENCE</scope>
</reference>
<dbReference type="AlphaFoldDB" id="Q4V4C4"/>
<feature type="region of interest" description="Disordered" evidence="1">
    <location>
        <begin position="53"/>
        <end position="78"/>
    </location>
</feature>
<dbReference type="EMBL" id="BT023082">
    <property type="protein sequence ID" value="AAY55498.1"/>
    <property type="molecule type" value="mRNA"/>
</dbReference>
<name>Q4V4C4_DROME</name>
<evidence type="ECO:0000313" key="2">
    <source>
        <dbReference type="EMBL" id="AAY55498.1"/>
    </source>
</evidence>
<proteinExistence type="evidence at transcript level"/>
<evidence type="ECO:0000256" key="1">
    <source>
        <dbReference type="SAM" id="MobiDB-lite"/>
    </source>
</evidence>
<protein>
    <submittedName>
        <fullName evidence="2">IP08651p</fullName>
    </submittedName>
</protein>
<organism evidence="2">
    <name type="scientific">Drosophila melanogaster</name>
    <name type="common">Fruit fly</name>
    <dbReference type="NCBI Taxonomy" id="7227"/>
    <lineage>
        <taxon>Eukaryota</taxon>
        <taxon>Metazoa</taxon>
        <taxon>Ecdysozoa</taxon>
        <taxon>Arthropoda</taxon>
        <taxon>Hexapoda</taxon>
        <taxon>Insecta</taxon>
        <taxon>Pterygota</taxon>
        <taxon>Neoptera</taxon>
        <taxon>Endopterygota</taxon>
        <taxon>Diptera</taxon>
        <taxon>Brachycera</taxon>
        <taxon>Muscomorpha</taxon>
        <taxon>Ephydroidea</taxon>
        <taxon>Drosophilidae</taxon>
        <taxon>Drosophila</taxon>
        <taxon>Sophophora</taxon>
    </lineage>
</organism>
<sequence length="78" mass="8323">MVNLPTQRITLNTGVNYAGPYHGAQQIVIRNRIRVILLGVEEKDLAFQKGSVESVASKGGPRPSVASPVDDSTCTITS</sequence>